<sequence length="405" mass="46770">MFIARNGEKYILYRDGKPFTVKGAAGFTDLRKLHEAGGNTIRTWDTLHLGSILDSAYANNIAVIAGFPMPVSNFLPYYKDRSKVSMQYAAFRDIVNRYKSHPALLMWCLGNEVDFPSRPRYNAFYSAYRRLVKMIHAEDPDHPVTTALINVNRRCIYNIRFKVPDLDLISFNIFGALKEIEKDLKDFAWFWDGPFLITEWGINGPWESEFTAWGAPIENTSTKKAEQYRELYEQFMPVQHPRYLGSCIFYWGRKQEVTHTWFSLFTEEGAQSETVDVMQYLWTGKWPGSKAPMLKYMLLAGRGARDNIMFRPNTLQSAEVLFQGTPGDSLRIHWEILEEDWYTKNKYETNTQKPAVFDSLLLSFGAHTAAFRSPAKEGPYRIFATVYDNNGHFASTNTPFYVVGQ</sequence>
<name>A0A512RMZ2_9BACT</name>
<evidence type="ECO:0000313" key="2">
    <source>
        <dbReference type="EMBL" id="GEP97067.1"/>
    </source>
</evidence>
<comment type="caution">
    <text evidence="2">The sequence shown here is derived from an EMBL/GenBank/DDBJ whole genome shotgun (WGS) entry which is preliminary data.</text>
</comment>
<reference evidence="2 3" key="1">
    <citation type="submission" date="2019-07" db="EMBL/GenBank/DDBJ databases">
        <title>Whole genome shotgun sequence of Chitinophaga cymbidii NBRC 109752.</title>
        <authorList>
            <person name="Hosoyama A."/>
            <person name="Uohara A."/>
            <person name="Ohji S."/>
            <person name="Ichikawa N."/>
        </authorList>
    </citation>
    <scope>NUCLEOTIDE SEQUENCE [LARGE SCALE GENOMIC DNA]</scope>
    <source>
        <strain evidence="2 3">NBRC 109752</strain>
    </source>
</reference>
<dbReference type="InterPro" id="IPR006103">
    <property type="entry name" value="Glyco_hydro_2_cat"/>
</dbReference>
<dbReference type="EMBL" id="BKAU01000004">
    <property type="protein sequence ID" value="GEP97067.1"/>
    <property type="molecule type" value="Genomic_DNA"/>
</dbReference>
<accession>A0A512RMZ2</accession>
<dbReference type="Gene3D" id="3.20.20.80">
    <property type="entry name" value="Glycosidases"/>
    <property type="match status" value="1"/>
</dbReference>
<dbReference type="SUPFAM" id="SSF51445">
    <property type="entry name" value="(Trans)glycosidases"/>
    <property type="match status" value="1"/>
</dbReference>
<dbReference type="Pfam" id="PF02836">
    <property type="entry name" value="Glyco_hydro_2_C"/>
    <property type="match status" value="1"/>
</dbReference>
<dbReference type="AlphaFoldDB" id="A0A512RMZ2"/>
<organism evidence="2 3">
    <name type="scientific">Chitinophaga cymbidii</name>
    <dbReference type="NCBI Taxonomy" id="1096750"/>
    <lineage>
        <taxon>Bacteria</taxon>
        <taxon>Pseudomonadati</taxon>
        <taxon>Bacteroidota</taxon>
        <taxon>Chitinophagia</taxon>
        <taxon>Chitinophagales</taxon>
        <taxon>Chitinophagaceae</taxon>
        <taxon>Chitinophaga</taxon>
    </lineage>
</organism>
<dbReference type="Proteomes" id="UP000321436">
    <property type="component" value="Unassembled WGS sequence"/>
</dbReference>
<feature type="domain" description="Glycoside hydrolase family 2 catalytic" evidence="1">
    <location>
        <begin position="89"/>
        <end position="201"/>
    </location>
</feature>
<evidence type="ECO:0000259" key="1">
    <source>
        <dbReference type="Pfam" id="PF02836"/>
    </source>
</evidence>
<gene>
    <name evidence="2" type="ORF">CCY01nite_33270</name>
</gene>
<keyword evidence="3" id="KW-1185">Reference proteome</keyword>
<proteinExistence type="predicted"/>
<protein>
    <recommendedName>
        <fullName evidence="1">Glycoside hydrolase family 2 catalytic domain-containing protein</fullName>
    </recommendedName>
</protein>
<dbReference type="GO" id="GO:0005975">
    <property type="term" value="P:carbohydrate metabolic process"/>
    <property type="evidence" value="ECO:0007669"/>
    <property type="project" value="InterPro"/>
</dbReference>
<evidence type="ECO:0000313" key="3">
    <source>
        <dbReference type="Proteomes" id="UP000321436"/>
    </source>
</evidence>
<dbReference type="GO" id="GO:0004553">
    <property type="term" value="F:hydrolase activity, hydrolyzing O-glycosyl compounds"/>
    <property type="evidence" value="ECO:0007669"/>
    <property type="project" value="InterPro"/>
</dbReference>
<dbReference type="InterPro" id="IPR017853">
    <property type="entry name" value="GH"/>
</dbReference>